<accession>A0A5B7CNV1</accession>
<dbReference type="AlphaFoldDB" id="A0A5B7CNV1"/>
<gene>
    <name evidence="2" type="ORF">E2C01_004045</name>
</gene>
<keyword evidence="1" id="KW-1133">Transmembrane helix</keyword>
<proteinExistence type="predicted"/>
<evidence type="ECO:0000313" key="3">
    <source>
        <dbReference type="Proteomes" id="UP000324222"/>
    </source>
</evidence>
<dbReference type="EMBL" id="VSRR010000160">
    <property type="protein sequence ID" value="MPC11382.1"/>
    <property type="molecule type" value="Genomic_DNA"/>
</dbReference>
<sequence length="66" mass="7128">MQVRSHHTSVQQVLWGASLGLTLTLTTITCYRKVLHSILAARLTLCDLPTLPHLPAVATALPTPAE</sequence>
<reference evidence="2 3" key="1">
    <citation type="submission" date="2019-05" db="EMBL/GenBank/DDBJ databases">
        <title>Another draft genome of Portunus trituberculatus and its Hox gene families provides insights of decapod evolution.</title>
        <authorList>
            <person name="Jeong J.-H."/>
            <person name="Song I."/>
            <person name="Kim S."/>
            <person name="Choi T."/>
            <person name="Kim D."/>
            <person name="Ryu S."/>
            <person name="Kim W."/>
        </authorList>
    </citation>
    <scope>NUCLEOTIDE SEQUENCE [LARGE SCALE GENOMIC DNA]</scope>
    <source>
        <tissue evidence="2">Muscle</tissue>
    </source>
</reference>
<keyword evidence="1" id="KW-0812">Transmembrane</keyword>
<keyword evidence="1" id="KW-0472">Membrane</keyword>
<evidence type="ECO:0000256" key="1">
    <source>
        <dbReference type="SAM" id="Phobius"/>
    </source>
</evidence>
<dbReference type="Proteomes" id="UP000324222">
    <property type="component" value="Unassembled WGS sequence"/>
</dbReference>
<keyword evidence="3" id="KW-1185">Reference proteome</keyword>
<feature type="transmembrane region" description="Helical" evidence="1">
    <location>
        <begin position="12"/>
        <end position="31"/>
    </location>
</feature>
<name>A0A5B7CNV1_PORTR</name>
<evidence type="ECO:0000313" key="2">
    <source>
        <dbReference type="EMBL" id="MPC11382.1"/>
    </source>
</evidence>
<comment type="caution">
    <text evidence="2">The sequence shown here is derived from an EMBL/GenBank/DDBJ whole genome shotgun (WGS) entry which is preliminary data.</text>
</comment>
<organism evidence="2 3">
    <name type="scientific">Portunus trituberculatus</name>
    <name type="common">Swimming crab</name>
    <name type="synonym">Neptunus trituberculatus</name>
    <dbReference type="NCBI Taxonomy" id="210409"/>
    <lineage>
        <taxon>Eukaryota</taxon>
        <taxon>Metazoa</taxon>
        <taxon>Ecdysozoa</taxon>
        <taxon>Arthropoda</taxon>
        <taxon>Crustacea</taxon>
        <taxon>Multicrustacea</taxon>
        <taxon>Malacostraca</taxon>
        <taxon>Eumalacostraca</taxon>
        <taxon>Eucarida</taxon>
        <taxon>Decapoda</taxon>
        <taxon>Pleocyemata</taxon>
        <taxon>Brachyura</taxon>
        <taxon>Eubrachyura</taxon>
        <taxon>Portunoidea</taxon>
        <taxon>Portunidae</taxon>
        <taxon>Portuninae</taxon>
        <taxon>Portunus</taxon>
    </lineage>
</organism>
<protein>
    <submittedName>
        <fullName evidence="2">Uncharacterized protein</fullName>
    </submittedName>
</protein>